<dbReference type="PANTHER" id="PTHR45915">
    <property type="entry name" value="TRANSCRIPTION INTERMEDIARY FACTOR"/>
    <property type="match status" value="1"/>
</dbReference>
<dbReference type="GO" id="GO:0005634">
    <property type="term" value="C:nucleus"/>
    <property type="evidence" value="ECO:0007669"/>
    <property type="project" value="UniProtKB-SubCell"/>
</dbReference>
<proteinExistence type="inferred from homology"/>
<dbReference type="GO" id="GO:0008270">
    <property type="term" value="F:zinc ion binding"/>
    <property type="evidence" value="ECO:0007669"/>
    <property type="project" value="UniProtKB-KW"/>
</dbReference>
<dbReference type="Gene3D" id="3.30.40.10">
    <property type="entry name" value="Zinc/RING finger domain, C3HC4 (zinc finger)"/>
    <property type="match status" value="1"/>
</dbReference>
<feature type="compositionally biased region" description="Polar residues" evidence="14">
    <location>
        <begin position="2034"/>
        <end position="2057"/>
    </location>
</feature>
<keyword evidence="10" id="KW-0539">Nucleus</keyword>
<dbReference type="InterPro" id="IPR037374">
    <property type="entry name" value="BAZ2A/B_Bromo"/>
</dbReference>
<feature type="compositionally biased region" description="Low complexity" evidence="14">
    <location>
        <begin position="985"/>
        <end position="1000"/>
    </location>
</feature>
<dbReference type="SMART" id="SM00571">
    <property type="entry name" value="DDT"/>
    <property type="match status" value="1"/>
</dbReference>
<evidence type="ECO:0000259" key="18">
    <source>
        <dbReference type="PROSITE" id="PS50982"/>
    </source>
</evidence>
<dbReference type="InterPro" id="IPR016177">
    <property type="entry name" value="DNA-bd_dom_sf"/>
</dbReference>
<dbReference type="InterPro" id="IPR001965">
    <property type="entry name" value="Znf_PHD"/>
</dbReference>
<reference evidence="19" key="2">
    <citation type="submission" date="2025-08" db="UniProtKB">
        <authorList>
            <consortium name="Ensembl"/>
        </authorList>
    </citation>
    <scope>IDENTIFICATION</scope>
</reference>
<feature type="compositionally biased region" description="Basic and acidic residues" evidence="14">
    <location>
        <begin position="792"/>
        <end position="828"/>
    </location>
</feature>
<dbReference type="PANTHER" id="PTHR45915:SF5">
    <property type="entry name" value="BROMODOMAIN ADJACENT TO ZINC FINGER DOMAIN PROTEIN 2A"/>
    <property type="match status" value="1"/>
</dbReference>
<feature type="coiled-coil region" evidence="13">
    <location>
        <begin position="1559"/>
        <end position="1601"/>
    </location>
</feature>
<dbReference type="Gene3D" id="1.20.920.10">
    <property type="entry name" value="Bromodomain-like"/>
    <property type="match status" value="1"/>
</dbReference>
<sequence>MDSNNHFNYGTHSSANSGLKLSSGDSLYTNGSSMSFPQQGKNMNGEMNVNGVTTVLGSSVPGSHPPSASYPHMSNHHQSSMGYDYLWGGHPQYGPAMGASPGHGMHQKQPGPGMVQPQSQHHFQSHGQYQLNGGIERSHQPPVAGPANMPLTGSQYWNRSNPGPQISYNSHSMYGTYQSQAHPGITPSQHHQQQPLQPPPHQASQQHLHSHRHPHPHHHHQQHQQPQHYGMMPNGMPYYQHQPQHPSLPSPQQQQQQQQQPPPQQSQPQSQAQMMPPAAQNFTPPRGSPQHHSLGRGSTGSPLPMGMSSAPMISPSAMPDSESPKRHNKERSPHTSSVGISSPMPGHTREAVKDVDSSYNGSDRAPLAQRLHKTDIYQPSLSPGDYRLHPDKAGAPRSGMASPVRDPLSHSVSSQLPVSTSAVPAPPFLTKAPTPPRVSSASAFCGSPSSASGPPAVSSFDVKSALPQIAATPSVSFASSPSASPRLSSPPLMVQGLRPPTSCAAEKSSAGSKHLSAGPSSSSSSPSPSSSSSPLSVSPSKLSSPLATSENASRPAPVSSGPPVSSSADSLVPQSESALPPRASGLFTTTSPPATVSTSSYSAPVSSPEMEVPHRSKPPSMTPSFLDIRGSQHERVGPPRLLPVTSLDPNSLVSSQKSLSGSSDSTSPGSCLSTSVSVSKSPSAGSKLSEPEPASQCQTPQAGDSGPSSASSAPEKASVPSLVTRESPTVRPLPALPLLTTQASRTAPVSAPPALVSVPPVVGASSAAVQSSDAERHLPNTTPPLVRTPSPKSEHHGHSEDQKAAAVERSETPEEHLPQLEPDPRRTPPIEVTDAPQSVPLSQKALRDLPESPPQTTAAPDQEPENKPTDSVRRHTESSSSSEAEDSTEEKSPSRKSSQRSSTRVEHLTDEQSFCDSSQISSQYDDSSACETPSRTDVSSVLEKTSALPGESSLADKSTGFDSSFYLSKDTSQLDTTSHTEEEPSATCDTTRDSSSSGDNSRNDTLDSTREEEASEAEETKDSCQVAGESELESSLNTSQIDEPPVDLNDESKLDSFVSSQSDHPDWEPSGLDTPDSAGRVDLKTAANESMTASSFKMRDEKFIAFSTPAASPAVHPLQPVSDGAAPAAEGSVKTPGKPRKPRAPKGAWIKSTAPEETQRKPRARTPRVEKKPEEEGPAKEGPARGRKRKKSVKGDGKEGAQVVGVSGLPTEEVDSVTAAIEAVLANVSALSTTVEKTKKAKRARKQNRDGSVKAQKQDAEATAEDGDENDDDSSTAGESNRRRVATEEQVQFPLLHGWRREIRVKKLENRMKGETWYYTPCGRRMKQFPEIVKYLKRHTDSIVSREHFSFSPRMPVGDFFEERETSEGVKWVLLANEEVPSMIMAITGRRGRPPNPDKEKPRRVRGLKVGPARRPGRPPKPQMTDLLSKVDAKLLKRLEAKEALTEEEKEKLAKIKKKMKRKARMKKREATKIKKMKEEKKKAKLEQEGKNSEGKTESADLTAAQGPQQAVQPAAESKKPGRRRSVKAEAAPPVQQTDVERIAQGKRVLGARSKAKALAKAQAEAEAAARAALAAKRAAERRAQAQRRLEERKRQQLIAEELKKPAEDMCLTDHKLLPELTRIPGVVLSGTAFAHCLSVVEFLHGYGKLIGLNIPKDIPSLATLQEGLLGLGDSQGEVQDLLIKLVEAALHDPGLPSYYQSVKILGDKLVELELTRSTVSEVLRIFLESHGYETEVCNTLRTKTFHTLPPDTKAAILGFLVDELNSSNIVTSDIDNTLENMTTYRKNKWIIEGKLRKLKAALARRTGRSEEELCFEERRRSARVAEEENLNLEENGLILERASRRSRKEEPKLSDSENPTNASIPELERQIDKLTKRQAFFRKKLLQSSHSMRAILLGQDRYRRRYMALPHLGGVLVEGPEELLTSGDVLIAEVPVTFLKKEPKVEETPMPTTPPPTLPSSPSPGTPGQPPALSPEDDPLPGTASLMSRPRGRGRPRKIKPEVELHLRTAKIRRRRRSSVRSSGDDGPGSPNGDLTQAAFQSWLSQSQEAATNGTCSAGEAPEGNRPEESVKEMAEKQGQWFNLLPKQPCDDNSLTEPQIPKSPSSPPKLLPQIPSTVPPVQPDPLLPVQAPAEAATASAPEDAPPADPAPAAPDCPPTIPQLLPADTPPALAPALSPAPPPPAPVPVPAPAAPSTPARPNRRRRRGSRGSSPARRGPRGAAAKRRGRPPNSVFQELEQQFFTQLVVKPIPASMVRGWWWIKDPEELYHTLQALHPRGVRERVLHKHLAKHMESLAEMCTKPINDPLFQLKVEAKDVLLEALQQPWQVQEKAMETDISALQWVEDLEQRVVAADLHLKSLPQNAVTETETNAEAPMPEFQPYTIPEPDSTRDDLQYYEHDTDPRDDWIVRTKKEWSGLPRIATHPVDLAVLRLANLERNIERRYLKEPLWNPAEVMRLAPLTPTPGEEHPMDVISLESEITSRLRTWRQALDRCRSAPQLCLCLLQLEKAIAWERSVTKVTCQVCKKGDNDDCLLLCDGCDRGCHMYCLRPKITQVPEGDWFCPTCVAQDECESPRSSKKRTRVKKRRYEDDSSDEEVTTTTTTTTTRRSGGMTTRLKEAPTPAPSPASSSRHSGEGSSAKRRRMMTRNQPDLTFCEIILMEMEAHADAWPFLEPVNPRLVPGYRRIIKNPMDFLTMRERLLQGGYCSCDEFAADAQLVFNNCELFNEDTSEVGLAGHSMRRFFESRWAEFYSNKDK</sequence>
<keyword evidence="8 11" id="KW-0103">Bromodomain</keyword>
<organism evidence="19 20">
    <name type="scientific">Salarias fasciatus</name>
    <name type="common">Jewelled blenny</name>
    <name type="synonym">Blennius fasciatus</name>
    <dbReference type="NCBI Taxonomy" id="181472"/>
    <lineage>
        <taxon>Eukaryota</taxon>
        <taxon>Metazoa</taxon>
        <taxon>Chordata</taxon>
        <taxon>Craniata</taxon>
        <taxon>Vertebrata</taxon>
        <taxon>Euteleostomi</taxon>
        <taxon>Actinopterygii</taxon>
        <taxon>Neopterygii</taxon>
        <taxon>Teleostei</taxon>
        <taxon>Neoteleostei</taxon>
        <taxon>Acanthomorphata</taxon>
        <taxon>Ovalentaria</taxon>
        <taxon>Blenniimorphae</taxon>
        <taxon>Blenniiformes</taxon>
        <taxon>Blennioidei</taxon>
        <taxon>Blenniidae</taxon>
        <taxon>Salariinae</taxon>
        <taxon>Salarias</taxon>
    </lineage>
</organism>
<dbReference type="SMART" id="SM00297">
    <property type="entry name" value="BROMO"/>
    <property type="match status" value="1"/>
</dbReference>
<feature type="compositionally biased region" description="Low complexity" evidence="14">
    <location>
        <begin position="916"/>
        <end position="927"/>
    </location>
</feature>
<dbReference type="SMART" id="SM00391">
    <property type="entry name" value="MBD"/>
    <property type="match status" value="1"/>
</dbReference>
<feature type="compositionally biased region" description="Low complexity" evidence="14">
    <location>
        <begin position="729"/>
        <end position="772"/>
    </location>
</feature>
<dbReference type="PROSITE" id="PS50982">
    <property type="entry name" value="MBD"/>
    <property type="match status" value="1"/>
</dbReference>
<feature type="compositionally biased region" description="Basic and acidic residues" evidence="14">
    <location>
        <begin position="347"/>
        <end position="356"/>
    </location>
</feature>
<feature type="compositionally biased region" description="Low complexity" evidence="14">
    <location>
        <begin position="266"/>
        <end position="280"/>
    </location>
</feature>
<feature type="compositionally biased region" description="Basic and acidic residues" evidence="14">
    <location>
        <begin position="322"/>
        <end position="333"/>
    </location>
</feature>
<evidence type="ECO:0000256" key="5">
    <source>
        <dbReference type="ARBA" id="ARBA00022833"/>
    </source>
</evidence>
<evidence type="ECO:0000256" key="8">
    <source>
        <dbReference type="ARBA" id="ARBA00023117"/>
    </source>
</evidence>
<dbReference type="Gene3D" id="3.30.890.10">
    <property type="entry name" value="Methyl-cpg-binding Protein 2, Chain A"/>
    <property type="match status" value="1"/>
</dbReference>
<feature type="region of interest" description="Disordered" evidence="14">
    <location>
        <begin position="1943"/>
        <end position="2231"/>
    </location>
</feature>
<dbReference type="FunFam" id="3.30.40.10:FF:000199">
    <property type="entry name" value="Bromodomain adjacent to zinc finger domain 2B"/>
    <property type="match status" value="1"/>
</dbReference>
<evidence type="ECO:0000256" key="6">
    <source>
        <dbReference type="ARBA" id="ARBA00023015"/>
    </source>
</evidence>
<dbReference type="Pfam" id="PF01429">
    <property type="entry name" value="MBD"/>
    <property type="match status" value="1"/>
</dbReference>
<dbReference type="InterPro" id="IPR018359">
    <property type="entry name" value="Bromodomain_CS"/>
</dbReference>
<feature type="region of interest" description="Disordered" evidence="14">
    <location>
        <begin position="100"/>
        <end position="459"/>
    </location>
</feature>
<feature type="compositionally biased region" description="Basic residues" evidence="14">
    <location>
        <begin position="208"/>
        <end position="222"/>
    </location>
</feature>
<dbReference type="Pfam" id="PF00628">
    <property type="entry name" value="PHD"/>
    <property type="match status" value="1"/>
</dbReference>
<feature type="region of interest" description="Disordered" evidence="14">
    <location>
        <begin position="473"/>
        <end position="1098"/>
    </location>
</feature>
<keyword evidence="7 13" id="KW-0175">Coiled coil</keyword>
<feature type="region of interest" description="Disordered" evidence="14">
    <location>
        <begin position="1110"/>
        <end position="1212"/>
    </location>
</feature>
<feature type="compositionally biased region" description="Low complexity" evidence="14">
    <location>
        <begin position="473"/>
        <end position="491"/>
    </location>
</feature>
<feature type="compositionally biased region" description="Basic residues" evidence="14">
    <location>
        <begin position="2009"/>
        <end position="2020"/>
    </location>
</feature>
<reference evidence="19" key="3">
    <citation type="submission" date="2025-09" db="UniProtKB">
        <authorList>
            <consortium name="Ensembl"/>
        </authorList>
    </citation>
    <scope>IDENTIFICATION</scope>
</reference>
<dbReference type="CDD" id="cd15545">
    <property type="entry name" value="PHD_BAZ2A_like"/>
    <property type="match status" value="1"/>
</dbReference>
<protein>
    <recommendedName>
        <fullName evidence="21">Bromodomain adjacent to zinc finger domain, 2A</fullName>
    </recommendedName>
</protein>
<feature type="compositionally biased region" description="Polar residues" evidence="14">
    <location>
        <begin position="960"/>
        <end position="977"/>
    </location>
</feature>
<feature type="compositionally biased region" description="Low complexity" evidence="14">
    <location>
        <begin position="1504"/>
        <end position="1516"/>
    </location>
</feature>
<dbReference type="InterPro" id="IPR018501">
    <property type="entry name" value="DDT_dom"/>
</dbReference>
<dbReference type="GO" id="GO:0003677">
    <property type="term" value="F:DNA binding"/>
    <property type="evidence" value="ECO:0007669"/>
    <property type="project" value="InterPro"/>
</dbReference>
<feature type="compositionally biased region" description="Low complexity" evidence="14">
    <location>
        <begin position="588"/>
        <end position="608"/>
    </location>
</feature>
<dbReference type="PROSITE" id="PS50016">
    <property type="entry name" value="ZF_PHD_2"/>
    <property type="match status" value="1"/>
</dbReference>
<evidence type="ECO:0000256" key="14">
    <source>
        <dbReference type="SAM" id="MobiDB-lite"/>
    </source>
</evidence>
<dbReference type="CDD" id="cd01397">
    <property type="entry name" value="HAT_MBD"/>
    <property type="match status" value="1"/>
</dbReference>
<feature type="domain" description="DDT" evidence="17">
    <location>
        <begin position="1631"/>
        <end position="1696"/>
    </location>
</feature>
<dbReference type="SMART" id="SM00249">
    <property type="entry name" value="PHD"/>
    <property type="match status" value="1"/>
</dbReference>
<dbReference type="InterPro" id="IPR011011">
    <property type="entry name" value="Znf_FYVE_PHD"/>
</dbReference>
<feature type="compositionally biased region" description="Low complexity" evidence="14">
    <location>
        <begin position="651"/>
        <end position="688"/>
    </location>
</feature>
<feature type="compositionally biased region" description="Pro residues" evidence="14">
    <location>
        <begin position="2144"/>
        <end position="2161"/>
    </location>
</feature>
<feature type="compositionally biased region" description="Low complexity" evidence="14">
    <location>
        <begin position="2628"/>
        <end position="2639"/>
    </location>
</feature>
<evidence type="ECO:0000256" key="13">
    <source>
        <dbReference type="SAM" id="Coils"/>
    </source>
</evidence>
<dbReference type="SUPFAM" id="SSF54171">
    <property type="entry name" value="DNA-binding domain"/>
    <property type="match status" value="1"/>
</dbReference>
<feature type="compositionally biased region" description="Low complexity" evidence="14">
    <location>
        <begin position="240"/>
        <end position="259"/>
    </location>
</feature>
<dbReference type="SMART" id="SM00384">
    <property type="entry name" value="AT_hook"/>
    <property type="match status" value="4"/>
</dbReference>
<evidence type="ECO:0000256" key="3">
    <source>
        <dbReference type="ARBA" id="ARBA00022723"/>
    </source>
</evidence>
<feature type="compositionally biased region" description="Polar residues" evidence="14">
    <location>
        <begin position="151"/>
        <end position="181"/>
    </location>
</feature>
<dbReference type="Pfam" id="PF02791">
    <property type="entry name" value="DDT"/>
    <property type="match status" value="1"/>
</dbReference>
<evidence type="ECO:0000256" key="12">
    <source>
        <dbReference type="PROSITE-ProRule" id="PRU00146"/>
    </source>
</evidence>
<dbReference type="InterPro" id="IPR036427">
    <property type="entry name" value="Bromodomain-like_sf"/>
</dbReference>
<feature type="compositionally biased region" description="Pro residues" evidence="14">
    <location>
        <begin position="2118"/>
        <end position="2127"/>
    </location>
</feature>
<dbReference type="InterPro" id="IPR001739">
    <property type="entry name" value="Methyl_CpG_DNA-bd"/>
</dbReference>
<evidence type="ECO:0000256" key="1">
    <source>
        <dbReference type="ARBA" id="ARBA00004123"/>
    </source>
</evidence>
<dbReference type="InterPro" id="IPR001487">
    <property type="entry name" value="Bromodomain"/>
</dbReference>
<dbReference type="SUPFAM" id="SSF47370">
    <property type="entry name" value="Bromodomain"/>
    <property type="match status" value="1"/>
</dbReference>
<keyword evidence="9" id="KW-0804">Transcription</keyword>
<feature type="compositionally biased region" description="Pro residues" evidence="14">
    <location>
        <begin position="1952"/>
        <end position="1974"/>
    </location>
</feature>
<keyword evidence="5" id="KW-0862">Zinc</keyword>
<dbReference type="PROSITE" id="PS50014">
    <property type="entry name" value="BROMODOMAIN_2"/>
    <property type="match status" value="1"/>
</dbReference>
<feature type="region of interest" description="Disordered" evidence="14">
    <location>
        <begin position="52"/>
        <end position="75"/>
    </location>
</feature>
<dbReference type="InterPro" id="IPR017956">
    <property type="entry name" value="AT_hook_DNA-bd_motif"/>
</dbReference>
<evidence type="ECO:0000259" key="15">
    <source>
        <dbReference type="PROSITE" id="PS50014"/>
    </source>
</evidence>
<feature type="compositionally biased region" description="Basic and acidic residues" evidence="14">
    <location>
        <begin position="1167"/>
        <end position="1184"/>
    </location>
</feature>
<feature type="compositionally biased region" description="Polar residues" evidence="14">
    <location>
        <begin position="116"/>
        <end position="131"/>
    </location>
</feature>
<feature type="compositionally biased region" description="Basic and acidic residues" evidence="14">
    <location>
        <begin position="2064"/>
        <end position="2077"/>
    </location>
</feature>
<evidence type="ECO:0000313" key="20">
    <source>
        <dbReference type="Proteomes" id="UP000472267"/>
    </source>
</evidence>
<keyword evidence="3" id="KW-0479">Metal-binding</keyword>
<dbReference type="Proteomes" id="UP000472267">
    <property type="component" value="Chromosome 20"/>
</dbReference>
<feature type="compositionally biased region" description="Low complexity" evidence="14">
    <location>
        <begin position="519"/>
        <end position="570"/>
    </location>
</feature>
<feature type="region of interest" description="Disordered" evidence="14">
    <location>
        <begin position="2578"/>
        <end position="2647"/>
    </location>
</feature>
<name>A0A672JHP0_SALFA</name>
<evidence type="ECO:0000256" key="9">
    <source>
        <dbReference type="ARBA" id="ARBA00023163"/>
    </source>
</evidence>
<feature type="compositionally biased region" description="Basic residues" evidence="14">
    <location>
        <begin position="1456"/>
        <end position="1468"/>
    </location>
</feature>
<feature type="compositionally biased region" description="Low complexity" evidence="14">
    <location>
        <begin position="700"/>
        <end position="721"/>
    </location>
</feature>
<feature type="compositionally biased region" description="Basic and acidic residues" evidence="14">
    <location>
        <begin position="1844"/>
        <end position="1856"/>
    </location>
</feature>
<feature type="compositionally biased region" description="Polar residues" evidence="14">
    <location>
        <begin position="410"/>
        <end position="422"/>
    </location>
</feature>
<feature type="compositionally biased region" description="Low complexity" evidence="14">
    <location>
        <begin position="304"/>
        <end position="319"/>
    </location>
</feature>
<keyword evidence="4 12" id="KW-0863">Zinc-finger</keyword>
<dbReference type="OMA" id="IEDSTHF"/>
<feature type="compositionally biased region" description="Basic and acidic residues" evidence="14">
    <location>
        <begin position="1469"/>
        <end position="1499"/>
    </location>
</feature>
<feature type="compositionally biased region" description="Polar residues" evidence="14">
    <location>
        <begin position="52"/>
        <end position="61"/>
    </location>
</feature>
<keyword evidence="20" id="KW-1185">Reference proteome</keyword>
<feature type="compositionally biased region" description="Basic and acidic residues" evidence="14">
    <location>
        <begin position="1001"/>
        <end position="1022"/>
    </location>
</feature>
<dbReference type="PROSITE" id="PS00633">
    <property type="entry name" value="BROMODOMAIN_1"/>
    <property type="match status" value="1"/>
</dbReference>
<evidence type="ECO:0000259" key="16">
    <source>
        <dbReference type="PROSITE" id="PS50016"/>
    </source>
</evidence>
<feature type="compositionally biased region" description="Acidic residues" evidence="14">
    <location>
        <begin position="1262"/>
        <end position="1274"/>
    </location>
</feature>
<feature type="region of interest" description="Disordered" evidence="14">
    <location>
        <begin position="1388"/>
        <end position="1428"/>
    </location>
</feature>
<feature type="domain" description="Bromo" evidence="15">
    <location>
        <begin position="2665"/>
        <end position="2735"/>
    </location>
</feature>
<feature type="compositionally biased region" description="Basic and acidic residues" evidence="14">
    <location>
        <begin position="864"/>
        <end position="877"/>
    </location>
</feature>
<feature type="compositionally biased region" description="Basic residues" evidence="14">
    <location>
        <begin position="2578"/>
        <end position="2588"/>
    </location>
</feature>
<evidence type="ECO:0008006" key="21">
    <source>
        <dbReference type="Google" id="ProtNLM"/>
    </source>
</evidence>
<evidence type="ECO:0000313" key="19">
    <source>
        <dbReference type="Ensembl" id="ENSSFAP00005052682.1"/>
    </source>
</evidence>
<reference evidence="19" key="1">
    <citation type="submission" date="2019-06" db="EMBL/GenBank/DDBJ databases">
        <authorList>
            <consortium name="Wellcome Sanger Institute Data Sharing"/>
        </authorList>
    </citation>
    <scope>NUCLEOTIDE SEQUENCE [LARGE SCALE GENOMIC DNA]</scope>
</reference>
<feature type="compositionally biased region" description="Polar residues" evidence="14">
    <location>
        <begin position="929"/>
        <end position="943"/>
    </location>
</feature>
<feature type="region of interest" description="Disordered" evidence="14">
    <location>
        <begin position="1844"/>
        <end position="1868"/>
    </location>
</feature>
<keyword evidence="6" id="KW-0805">Transcription regulation</keyword>
<dbReference type="Ensembl" id="ENSSFAT00005054344.1">
    <property type="protein sequence ID" value="ENSSFAP00005052682.1"/>
    <property type="gene ID" value="ENSSFAG00005025212.1"/>
</dbReference>
<feature type="compositionally biased region" description="Basic residues" evidence="14">
    <location>
        <begin position="2217"/>
        <end position="2229"/>
    </location>
</feature>
<dbReference type="SUPFAM" id="SSF57903">
    <property type="entry name" value="FYVE/PHD zinc finger"/>
    <property type="match status" value="1"/>
</dbReference>
<feature type="domain" description="MBD" evidence="18">
    <location>
        <begin position="1285"/>
        <end position="1356"/>
    </location>
</feature>
<gene>
    <name evidence="19" type="primary">baz2a</name>
</gene>
<feature type="compositionally biased region" description="Basic and acidic residues" evidence="14">
    <location>
        <begin position="1247"/>
        <end position="1260"/>
    </location>
</feature>
<dbReference type="InParanoid" id="A0A672JHP0"/>
<accession>A0A672JHP0</accession>
<evidence type="ECO:0000256" key="4">
    <source>
        <dbReference type="ARBA" id="ARBA00022771"/>
    </source>
</evidence>
<feature type="compositionally biased region" description="Pro residues" evidence="14">
    <location>
        <begin position="2168"/>
        <end position="2195"/>
    </location>
</feature>
<evidence type="ECO:0000256" key="2">
    <source>
        <dbReference type="ARBA" id="ARBA00007444"/>
    </source>
</evidence>
<dbReference type="GO" id="GO:0033553">
    <property type="term" value="C:rDNA heterochromatin"/>
    <property type="evidence" value="ECO:0007669"/>
    <property type="project" value="TreeGrafter"/>
</dbReference>
<evidence type="ECO:0000256" key="10">
    <source>
        <dbReference type="ARBA" id="ARBA00023242"/>
    </source>
</evidence>
<feature type="region of interest" description="Disordered" evidence="14">
    <location>
        <begin position="1229"/>
        <end position="1286"/>
    </location>
</feature>
<evidence type="ECO:0000256" key="11">
    <source>
        <dbReference type="PROSITE-ProRule" id="PRU00035"/>
    </source>
</evidence>
<feature type="compositionally biased region" description="Low complexity" evidence="14">
    <location>
        <begin position="438"/>
        <end position="459"/>
    </location>
</feature>
<feature type="region of interest" description="Disordered" evidence="14">
    <location>
        <begin position="1456"/>
        <end position="1543"/>
    </location>
</feature>
<feature type="domain" description="PHD-type" evidence="16">
    <location>
        <begin position="2520"/>
        <end position="2570"/>
    </location>
</feature>
<dbReference type="InterPro" id="IPR019787">
    <property type="entry name" value="Znf_PHD-finger"/>
</dbReference>
<evidence type="ECO:0000256" key="7">
    <source>
        <dbReference type="ARBA" id="ARBA00023054"/>
    </source>
</evidence>
<feature type="compositionally biased region" description="Low complexity" evidence="14">
    <location>
        <begin position="2128"/>
        <end position="2143"/>
    </location>
</feature>
<dbReference type="PRINTS" id="PR00503">
    <property type="entry name" value="BROMODOMAIN"/>
</dbReference>
<dbReference type="CDD" id="cd05503">
    <property type="entry name" value="Bromo_BAZ2A_B_like"/>
    <property type="match status" value="1"/>
</dbReference>
<comment type="similarity">
    <text evidence="2">Belongs to the WAL family.</text>
</comment>
<dbReference type="InterPro" id="IPR013083">
    <property type="entry name" value="Znf_RING/FYVE/PHD"/>
</dbReference>
<dbReference type="PROSITE" id="PS50827">
    <property type="entry name" value="DDT"/>
    <property type="match status" value="1"/>
</dbReference>
<evidence type="ECO:0000259" key="17">
    <source>
        <dbReference type="PROSITE" id="PS50827"/>
    </source>
</evidence>
<comment type="subcellular location">
    <subcellularLocation>
        <location evidence="1">Nucleus</location>
    </subcellularLocation>
</comment>
<dbReference type="Pfam" id="PF00439">
    <property type="entry name" value="Bromodomain"/>
    <property type="match status" value="1"/>
</dbReference>